<evidence type="ECO:0000313" key="1">
    <source>
        <dbReference type="EMBL" id="MBB6104046.1"/>
    </source>
</evidence>
<dbReference type="EMBL" id="JACHBW010000011">
    <property type="protein sequence ID" value="MBB6104046.1"/>
    <property type="molecule type" value="Genomic_DNA"/>
</dbReference>
<reference evidence="1 2" key="1">
    <citation type="submission" date="2020-08" db="EMBL/GenBank/DDBJ databases">
        <title>Above-ground endophytic microbial communities from plants in different locations in the United States.</title>
        <authorList>
            <person name="Frank C."/>
        </authorList>
    </citation>
    <scope>NUCLEOTIDE SEQUENCE [LARGE SCALE GENOMIC DNA]</scope>
    <source>
        <strain evidence="1 2">WP4_2_2</strain>
    </source>
</reference>
<proteinExistence type="predicted"/>
<name>A0A7W9U0J7_9BURK</name>
<comment type="caution">
    <text evidence="1">The sequence shown here is derived from an EMBL/GenBank/DDBJ whole genome shotgun (WGS) entry which is preliminary data.</text>
</comment>
<accession>A0A7W9U0J7</accession>
<organism evidence="1 2">
    <name type="scientific">Paraburkholderia bannensis</name>
    <dbReference type="NCBI Taxonomy" id="765414"/>
    <lineage>
        <taxon>Bacteria</taxon>
        <taxon>Pseudomonadati</taxon>
        <taxon>Pseudomonadota</taxon>
        <taxon>Betaproteobacteria</taxon>
        <taxon>Burkholderiales</taxon>
        <taxon>Burkholderiaceae</taxon>
        <taxon>Paraburkholderia</taxon>
    </lineage>
</organism>
<protein>
    <submittedName>
        <fullName evidence="1">Outer membrane protein TolC</fullName>
    </submittedName>
</protein>
<dbReference type="RefSeq" id="WP_183725947.1">
    <property type="nucleotide sequence ID" value="NZ_JACHBW010000011.1"/>
</dbReference>
<gene>
    <name evidence="1" type="ORF">F4827_003905</name>
</gene>
<keyword evidence="2" id="KW-1185">Reference proteome</keyword>
<dbReference type="Proteomes" id="UP000571554">
    <property type="component" value="Unassembled WGS sequence"/>
</dbReference>
<dbReference type="AlphaFoldDB" id="A0A7W9U0J7"/>
<evidence type="ECO:0000313" key="2">
    <source>
        <dbReference type="Proteomes" id="UP000571554"/>
    </source>
</evidence>
<sequence length="46" mass="5134">MNALIEHYNQSVLDAVRDVAVTGNSLQDLEEETNLQTQRIEAVSFA</sequence>